<accession>A0ABR3FHM8</accession>
<dbReference type="Proteomes" id="UP001465976">
    <property type="component" value="Unassembled WGS sequence"/>
</dbReference>
<gene>
    <name evidence="3" type="ORF">V5O48_007083</name>
</gene>
<name>A0ABR3FHM8_9AGAR</name>
<keyword evidence="2" id="KW-0472">Membrane</keyword>
<reference evidence="3 4" key="1">
    <citation type="submission" date="2024-02" db="EMBL/GenBank/DDBJ databases">
        <title>A draft genome for the cacao thread blight pathogen Marasmius crinis-equi.</title>
        <authorList>
            <person name="Cohen S.P."/>
            <person name="Baruah I.K."/>
            <person name="Amoako-Attah I."/>
            <person name="Bukari Y."/>
            <person name="Meinhardt L.W."/>
            <person name="Bailey B.A."/>
        </authorList>
    </citation>
    <scope>NUCLEOTIDE SEQUENCE [LARGE SCALE GENOMIC DNA]</scope>
    <source>
        <strain evidence="3 4">GH-76</strain>
    </source>
</reference>
<evidence type="ECO:0000256" key="2">
    <source>
        <dbReference type="SAM" id="Phobius"/>
    </source>
</evidence>
<organism evidence="3 4">
    <name type="scientific">Marasmius crinis-equi</name>
    <dbReference type="NCBI Taxonomy" id="585013"/>
    <lineage>
        <taxon>Eukaryota</taxon>
        <taxon>Fungi</taxon>
        <taxon>Dikarya</taxon>
        <taxon>Basidiomycota</taxon>
        <taxon>Agaricomycotina</taxon>
        <taxon>Agaricomycetes</taxon>
        <taxon>Agaricomycetidae</taxon>
        <taxon>Agaricales</taxon>
        <taxon>Marasmiineae</taxon>
        <taxon>Marasmiaceae</taxon>
        <taxon>Marasmius</taxon>
    </lineage>
</organism>
<proteinExistence type="predicted"/>
<feature type="transmembrane region" description="Helical" evidence="2">
    <location>
        <begin position="27"/>
        <end position="49"/>
    </location>
</feature>
<keyword evidence="2" id="KW-1133">Transmembrane helix</keyword>
<dbReference type="EMBL" id="JBAHYK010000356">
    <property type="protein sequence ID" value="KAL0574871.1"/>
    <property type="molecule type" value="Genomic_DNA"/>
</dbReference>
<feature type="region of interest" description="Disordered" evidence="1">
    <location>
        <begin position="1"/>
        <end position="21"/>
    </location>
</feature>
<dbReference type="Gene3D" id="6.10.250.1670">
    <property type="match status" value="1"/>
</dbReference>
<keyword evidence="4" id="KW-1185">Reference proteome</keyword>
<sequence>MSDGPEQTNTRPSNGTVKTSFSLSTGAMVGGVVGGVVLATGAVVGFVLLRRRQRSRATRGKESVLNSPSEHDVGHITPFIGEDTHTPLLMSPDGGLSRKAQLAQKKWIG</sequence>
<protein>
    <submittedName>
        <fullName evidence="3">Uncharacterized protein</fullName>
    </submittedName>
</protein>
<evidence type="ECO:0000256" key="1">
    <source>
        <dbReference type="SAM" id="MobiDB-lite"/>
    </source>
</evidence>
<comment type="caution">
    <text evidence="3">The sequence shown here is derived from an EMBL/GenBank/DDBJ whole genome shotgun (WGS) entry which is preliminary data.</text>
</comment>
<evidence type="ECO:0000313" key="3">
    <source>
        <dbReference type="EMBL" id="KAL0574871.1"/>
    </source>
</evidence>
<keyword evidence="2" id="KW-0812">Transmembrane</keyword>
<feature type="region of interest" description="Disordered" evidence="1">
    <location>
        <begin position="53"/>
        <end position="109"/>
    </location>
</feature>
<evidence type="ECO:0000313" key="4">
    <source>
        <dbReference type="Proteomes" id="UP001465976"/>
    </source>
</evidence>